<dbReference type="RefSeq" id="WP_106205287.1">
    <property type="nucleotide sequence ID" value="NZ_PVTD01000005.1"/>
</dbReference>
<feature type="chain" id="PRO_5015455308" description="Phospholipase A2-like protein" evidence="1">
    <location>
        <begin position="24"/>
        <end position="192"/>
    </location>
</feature>
<reference evidence="2 3" key="1">
    <citation type="submission" date="2018-03" db="EMBL/GenBank/DDBJ databases">
        <title>Genomic Encyclopedia of Archaeal and Bacterial Type Strains, Phase II (KMG-II): from individual species to whole genera.</title>
        <authorList>
            <person name="Goeker M."/>
        </authorList>
    </citation>
    <scope>NUCLEOTIDE SEQUENCE [LARGE SCALE GENOMIC DNA]</scope>
    <source>
        <strain evidence="2 3">DSM 29328</strain>
    </source>
</reference>
<evidence type="ECO:0008006" key="4">
    <source>
        <dbReference type="Google" id="ProtNLM"/>
    </source>
</evidence>
<evidence type="ECO:0000313" key="2">
    <source>
        <dbReference type="EMBL" id="PRY22966.1"/>
    </source>
</evidence>
<keyword evidence="1" id="KW-0732">Signal</keyword>
<dbReference type="OrthoDB" id="7855474at2"/>
<keyword evidence="3" id="KW-1185">Reference proteome</keyword>
<accession>A0A2T0RP37</accession>
<dbReference type="AlphaFoldDB" id="A0A2T0RP37"/>
<dbReference type="EMBL" id="PVTD01000005">
    <property type="protein sequence ID" value="PRY22966.1"/>
    <property type="molecule type" value="Genomic_DNA"/>
</dbReference>
<proteinExistence type="predicted"/>
<evidence type="ECO:0000313" key="3">
    <source>
        <dbReference type="Proteomes" id="UP000239480"/>
    </source>
</evidence>
<dbReference type="Proteomes" id="UP000239480">
    <property type="component" value="Unassembled WGS sequence"/>
</dbReference>
<sequence>MPRRRLLAAAAALAALPMSGLSADGLTTGVLSRAVELPAHEWLSAVRTTPDAEPDVFVTDGCSGGMSSLWTYTAERYPAFAEAHNGVPPWESCCVTHDRAYHTGGDDPDPEASYAARVSADEALRACVAATADDRDAILRDLYGMTEPQVRLAYEAIATAMFQAVRLGGGPCTGLPWRWGFGYPHCWSRAKE</sequence>
<feature type="signal peptide" evidence="1">
    <location>
        <begin position="1"/>
        <end position="23"/>
    </location>
</feature>
<organism evidence="2 3">
    <name type="scientific">Aliiruegeria haliotis</name>
    <dbReference type="NCBI Taxonomy" id="1280846"/>
    <lineage>
        <taxon>Bacteria</taxon>
        <taxon>Pseudomonadati</taxon>
        <taxon>Pseudomonadota</taxon>
        <taxon>Alphaproteobacteria</taxon>
        <taxon>Rhodobacterales</taxon>
        <taxon>Roseobacteraceae</taxon>
        <taxon>Aliiruegeria</taxon>
    </lineage>
</organism>
<comment type="caution">
    <text evidence="2">The sequence shown here is derived from an EMBL/GenBank/DDBJ whole genome shotgun (WGS) entry which is preliminary data.</text>
</comment>
<gene>
    <name evidence="2" type="ORF">CLV78_10518</name>
</gene>
<name>A0A2T0RP37_9RHOB</name>
<protein>
    <recommendedName>
        <fullName evidence="4">Phospholipase A2-like protein</fullName>
    </recommendedName>
</protein>
<evidence type="ECO:0000256" key="1">
    <source>
        <dbReference type="SAM" id="SignalP"/>
    </source>
</evidence>